<comment type="caution">
    <text evidence="1">The sequence shown here is derived from an EMBL/GenBank/DDBJ whole genome shotgun (WGS) entry which is preliminary data.</text>
</comment>
<sequence>MSSDMLWVRLNKYLKDTGEARSTWYALKDNGELLEGVHFRYDSKNRVWVNLKAMAAWVEGKQPKRTRSR</sequence>
<evidence type="ECO:0008006" key="3">
    <source>
        <dbReference type="Google" id="ProtNLM"/>
    </source>
</evidence>
<gene>
    <name evidence="1" type="ORF">GCM10009104_08660</name>
</gene>
<proteinExistence type="predicted"/>
<reference evidence="2" key="1">
    <citation type="journal article" date="2019" name="Int. J. Syst. Evol. Microbiol.">
        <title>The Global Catalogue of Microorganisms (GCM) 10K type strain sequencing project: providing services to taxonomists for standard genome sequencing and annotation.</title>
        <authorList>
            <consortium name="The Broad Institute Genomics Platform"/>
            <consortium name="The Broad Institute Genome Sequencing Center for Infectious Disease"/>
            <person name="Wu L."/>
            <person name="Ma J."/>
        </authorList>
    </citation>
    <scope>NUCLEOTIDE SEQUENCE [LARGE SCALE GENOMIC DNA]</scope>
    <source>
        <strain evidence="2">JCM 15134</strain>
    </source>
</reference>
<dbReference type="Proteomes" id="UP001499915">
    <property type="component" value="Unassembled WGS sequence"/>
</dbReference>
<protein>
    <recommendedName>
        <fullName evidence="3">Excisionase</fullName>
    </recommendedName>
</protein>
<keyword evidence="2" id="KW-1185">Reference proteome</keyword>
<evidence type="ECO:0000313" key="1">
    <source>
        <dbReference type="EMBL" id="GAA0685357.1"/>
    </source>
</evidence>
<evidence type="ECO:0000313" key="2">
    <source>
        <dbReference type="Proteomes" id="UP001499915"/>
    </source>
</evidence>
<organism evidence="1 2">
    <name type="scientific">Marinobacterium maritimum</name>
    <dbReference type="NCBI Taxonomy" id="500162"/>
    <lineage>
        <taxon>Bacteria</taxon>
        <taxon>Pseudomonadati</taxon>
        <taxon>Pseudomonadota</taxon>
        <taxon>Gammaproteobacteria</taxon>
        <taxon>Oceanospirillales</taxon>
        <taxon>Oceanospirillaceae</taxon>
        <taxon>Marinobacterium</taxon>
    </lineage>
</organism>
<accession>A0ABP3T9E9</accession>
<name>A0ABP3T9E9_9GAMM</name>
<dbReference type="EMBL" id="BAAAET010000001">
    <property type="protein sequence ID" value="GAA0685357.1"/>
    <property type="molecule type" value="Genomic_DNA"/>
</dbReference>